<sequence length="127" mass="14065">MERTLSKPTDAQRRHRIAELLCQAIHLAEASDALRARLSEKEAEELGLIGDTPDAASPEDRVFQYLASMRAASPAAICSGTGLSRASVQRALQRLARERQIVVEGQTRSVVYHLNRMEPDAAQLERN</sequence>
<dbReference type="InterPro" id="IPR036388">
    <property type="entry name" value="WH-like_DNA-bd_sf"/>
</dbReference>
<name>A0A178IAZ5_9BACT</name>
<accession>A0A178IAZ5</accession>
<comment type="caution">
    <text evidence="2">The sequence shown here is derived from an EMBL/GenBank/DDBJ whole genome shotgun (WGS) entry which is preliminary data.</text>
</comment>
<proteinExistence type="predicted"/>
<dbReference type="RefSeq" id="WP_068772883.1">
    <property type="nucleotide sequence ID" value="NZ_KV441846.1"/>
</dbReference>
<evidence type="ECO:0000313" key="2">
    <source>
        <dbReference type="EMBL" id="OAM87140.1"/>
    </source>
</evidence>
<feature type="domain" description="HTH iclR-type" evidence="1">
    <location>
        <begin position="61"/>
        <end position="101"/>
    </location>
</feature>
<evidence type="ECO:0000259" key="1">
    <source>
        <dbReference type="Pfam" id="PF09339"/>
    </source>
</evidence>
<dbReference type="AlphaFoldDB" id="A0A178IAZ5"/>
<dbReference type="EMBL" id="LRRQ01000183">
    <property type="protein sequence ID" value="OAM87140.1"/>
    <property type="molecule type" value="Genomic_DNA"/>
</dbReference>
<dbReference type="STRING" id="1184151.AW736_24220"/>
<reference evidence="2 3" key="1">
    <citation type="submission" date="2016-01" db="EMBL/GenBank/DDBJ databases">
        <title>High potential of lignocellulose degradation of a new Verrucomicrobia species.</title>
        <authorList>
            <person name="Wang Y."/>
            <person name="Shi Y."/>
            <person name="Qiu Z."/>
            <person name="Liu S."/>
            <person name="Yang H."/>
        </authorList>
    </citation>
    <scope>NUCLEOTIDE SEQUENCE [LARGE SCALE GENOMIC DNA]</scope>
    <source>
        <strain evidence="2 3">TSB47</strain>
    </source>
</reference>
<dbReference type="GO" id="GO:0006355">
    <property type="term" value="P:regulation of DNA-templated transcription"/>
    <property type="evidence" value="ECO:0007669"/>
    <property type="project" value="InterPro"/>
</dbReference>
<gene>
    <name evidence="2" type="ORF">AW736_24220</name>
</gene>
<dbReference type="SUPFAM" id="SSF46785">
    <property type="entry name" value="Winged helix' DNA-binding domain"/>
    <property type="match status" value="1"/>
</dbReference>
<dbReference type="GO" id="GO:0003677">
    <property type="term" value="F:DNA binding"/>
    <property type="evidence" value="ECO:0007669"/>
    <property type="project" value="InterPro"/>
</dbReference>
<dbReference type="InterPro" id="IPR036390">
    <property type="entry name" value="WH_DNA-bd_sf"/>
</dbReference>
<keyword evidence="3" id="KW-1185">Reference proteome</keyword>
<dbReference type="Pfam" id="PF09339">
    <property type="entry name" value="HTH_IclR"/>
    <property type="match status" value="1"/>
</dbReference>
<evidence type="ECO:0000313" key="3">
    <source>
        <dbReference type="Proteomes" id="UP000078486"/>
    </source>
</evidence>
<organism evidence="2 3">
    <name type="scientific">Termitidicoccus mucosus</name>
    <dbReference type="NCBI Taxonomy" id="1184151"/>
    <lineage>
        <taxon>Bacteria</taxon>
        <taxon>Pseudomonadati</taxon>
        <taxon>Verrucomicrobiota</taxon>
        <taxon>Opitutia</taxon>
        <taxon>Opitutales</taxon>
        <taxon>Opitutaceae</taxon>
        <taxon>Termitidicoccus</taxon>
    </lineage>
</organism>
<dbReference type="Gene3D" id="1.10.10.10">
    <property type="entry name" value="Winged helix-like DNA-binding domain superfamily/Winged helix DNA-binding domain"/>
    <property type="match status" value="1"/>
</dbReference>
<dbReference type="InterPro" id="IPR005471">
    <property type="entry name" value="Tscrpt_reg_IclR_N"/>
</dbReference>
<protein>
    <recommendedName>
        <fullName evidence="1">HTH iclR-type domain-containing protein</fullName>
    </recommendedName>
</protein>
<dbReference type="Proteomes" id="UP000078486">
    <property type="component" value="Unassembled WGS sequence"/>
</dbReference>